<keyword evidence="4" id="KW-0812">Transmembrane</keyword>
<dbReference type="PROSITE" id="PS50941">
    <property type="entry name" value="CHIT_BIND_I_2"/>
    <property type="match status" value="1"/>
</dbReference>
<dbReference type="GO" id="GO:0008061">
    <property type="term" value="F:chitin binding"/>
    <property type="evidence" value="ECO:0007669"/>
    <property type="project" value="UniProtKB-UniRule"/>
</dbReference>
<evidence type="ECO:0000313" key="6">
    <source>
        <dbReference type="EMBL" id="CAG8444367.1"/>
    </source>
</evidence>
<dbReference type="Proteomes" id="UP000789405">
    <property type="component" value="Unassembled WGS sequence"/>
</dbReference>
<feature type="compositionally biased region" description="Polar residues" evidence="3">
    <location>
        <begin position="82"/>
        <end position="91"/>
    </location>
</feature>
<feature type="disulfide bond" evidence="2">
    <location>
        <begin position="63"/>
        <end position="67"/>
    </location>
</feature>
<keyword evidence="4" id="KW-0472">Membrane</keyword>
<dbReference type="InterPro" id="IPR001002">
    <property type="entry name" value="Chitin-bd_1"/>
</dbReference>
<dbReference type="SMART" id="SM00270">
    <property type="entry name" value="ChtBD1"/>
    <property type="match status" value="1"/>
</dbReference>
<name>A0A9N8YSD1_9GLOM</name>
<evidence type="ECO:0000313" key="7">
    <source>
        <dbReference type="Proteomes" id="UP000789405"/>
    </source>
</evidence>
<evidence type="ECO:0000256" key="3">
    <source>
        <dbReference type="SAM" id="MobiDB-lite"/>
    </source>
</evidence>
<proteinExistence type="predicted"/>
<keyword evidence="1 2" id="KW-0147">Chitin-binding</keyword>
<organism evidence="6 7">
    <name type="scientific">Dentiscutata erythropus</name>
    <dbReference type="NCBI Taxonomy" id="1348616"/>
    <lineage>
        <taxon>Eukaryota</taxon>
        <taxon>Fungi</taxon>
        <taxon>Fungi incertae sedis</taxon>
        <taxon>Mucoromycota</taxon>
        <taxon>Glomeromycotina</taxon>
        <taxon>Glomeromycetes</taxon>
        <taxon>Diversisporales</taxon>
        <taxon>Gigasporaceae</taxon>
        <taxon>Dentiscutata</taxon>
    </lineage>
</organism>
<evidence type="ECO:0000259" key="5">
    <source>
        <dbReference type="PROSITE" id="PS50941"/>
    </source>
</evidence>
<keyword evidence="4" id="KW-1133">Transmembrane helix</keyword>
<dbReference type="AlphaFoldDB" id="A0A9N8YSD1"/>
<evidence type="ECO:0000256" key="2">
    <source>
        <dbReference type="PROSITE-ProRule" id="PRU00261"/>
    </source>
</evidence>
<feature type="transmembrane region" description="Helical" evidence="4">
    <location>
        <begin position="106"/>
        <end position="128"/>
    </location>
</feature>
<gene>
    <name evidence="6" type="ORF">DERYTH_LOCUS92</name>
</gene>
<comment type="caution">
    <text evidence="2">Lacks conserved residue(s) required for the propagation of feature annotation.</text>
</comment>
<keyword evidence="2" id="KW-1015">Disulfide bond</keyword>
<sequence>MNQRFNSYIVFLLFKIKTCISLPQSGFSCGVGLDCGNSPYGPCCSQYGYCGNTSDYCNPYLGCQSGCWILNPSTTYIVTSTPSPSATSNFVTSTSESNSGGSNSDLLYKVLVPVILLAVIALIAFLFWKKWQKYQLEQKQREIEQKDRELKLQQDRMTALFDGLQNSRPVIGDNRMVYEEDNNRFEEVYDD</sequence>
<dbReference type="EMBL" id="CAJVPY010000017">
    <property type="protein sequence ID" value="CAG8444367.1"/>
    <property type="molecule type" value="Genomic_DNA"/>
</dbReference>
<dbReference type="Gene3D" id="3.30.60.10">
    <property type="entry name" value="Endochitinase-like"/>
    <property type="match status" value="1"/>
</dbReference>
<feature type="region of interest" description="Disordered" evidence="3">
    <location>
        <begin position="82"/>
        <end position="101"/>
    </location>
</feature>
<evidence type="ECO:0000256" key="4">
    <source>
        <dbReference type="SAM" id="Phobius"/>
    </source>
</evidence>
<dbReference type="OrthoDB" id="5985073at2759"/>
<keyword evidence="7" id="KW-1185">Reference proteome</keyword>
<dbReference type="Pfam" id="PF00187">
    <property type="entry name" value="Chitin_bind_1"/>
    <property type="match status" value="1"/>
</dbReference>
<feature type="domain" description="Chitin-binding type-1" evidence="5">
    <location>
        <begin position="26"/>
        <end position="69"/>
    </location>
</feature>
<feature type="disulfide bond" evidence="2">
    <location>
        <begin position="29"/>
        <end position="44"/>
    </location>
</feature>
<evidence type="ECO:0000256" key="1">
    <source>
        <dbReference type="ARBA" id="ARBA00022669"/>
    </source>
</evidence>
<comment type="caution">
    <text evidence="6">The sequence shown here is derived from an EMBL/GenBank/DDBJ whole genome shotgun (WGS) entry which is preliminary data.</text>
</comment>
<dbReference type="CDD" id="cd11618">
    <property type="entry name" value="ChtBD1_1"/>
    <property type="match status" value="1"/>
</dbReference>
<feature type="disulfide bond" evidence="2">
    <location>
        <begin position="43"/>
        <end position="57"/>
    </location>
</feature>
<accession>A0A9N8YSD1</accession>
<protein>
    <submittedName>
        <fullName evidence="6">14806_t:CDS:1</fullName>
    </submittedName>
</protein>
<dbReference type="InterPro" id="IPR036861">
    <property type="entry name" value="Endochitinase-like_sf"/>
</dbReference>
<feature type="compositionally biased region" description="Low complexity" evidence="3">
    <location>
        <begin position="92"/>
        <end position="101"/>
    </location>
</feature>
<reference evidence="6" key="1">
    <citation type="submission" date="2021-06" db="EMBL/GenBank/DDBJ databases">
        <authorList>
            <person name="Kallberg Y."/>
            <person name="Tangrot J."/>
            <person name="Rosling A."/>
        </authorList>
    </citation>
    <scope>NUCLEOTIDE SEQUENCE</scope>
    <source>
        <strain evidence="6">MA453B</strain>
    </source>
</reference>
<dbReference type="SUPFAM" id="SSF57016">
    <property type="entry name" value="Plant lectins/antimicrobial peptides"/>
    <property type="match status" value="1"/>
</dbReference>
<dbReference type="PROSITE" id="PS51257">
    <property type="entry name" value="PROKAR_LIPOPROTEIN"/>
    <property type="match status" value="1"/>
</dbReference>